<dbReference type="SUPFAM" id="SSF51569">
    <property type="entry name" value="Aldolase"/>
    <property type="match status" value="1"/>
</dbReference>
<dbReference type="OrthoDB" id="9807331at2"/>
<dbReference type="GO" id="GO:0003849">
    <property type="term" value="F:3-deoxy-7-phosphoheptulonate synthase activity"/>
    <property type="evidence" value="ECO:0007669"/>
    <property type="project" value="UniProtKB-EC"/>
</dbReference>
<evidence type="ECO:0000256" key="3">
    <source>
        <dbReference type="ARBA" id="ARBA00007985"/>
    </source>
</evidence>
<dbReference type="Proteomes" id="UP000054903">
    <property type="component" value="Unassembled WGS sequence"/>
</dbReference>
<dbReference type="GO" id="GO:0008652">
    <property type="term" value="P:amino acid biosynthetic process"/>
    <property type="evidence" value="ECO:0007669"/>
    <property type="project" value="UniProtKB-KW"/>
</dbReference>
<dbReference type="NCBIfam" id="TIGR00034">
    <property type="entry name" value="aroFGH"/>
    <property type="match status" value="1"/>
</dbReference>
<evidence type="ECO:0000313" key="12">
    <source>
        <dbReference type="Proteomes" id="UP000054903"/>
    </source>
</evidence>
<dbReference type="EMBL" id="FCNX02000002">
    <property type="protein sequence ID" value="SAK50454.1"/>
    <property type="molecule type" value="Genomic_DNA"/>
</dbReference>
<evidence type="ECO:0000256" key="5">
    <source>
        <dbReference type="ARBA" id="ARBA00022679"/>
    </source>
</evidence>
<dbReference type="GO" id="GO:0042802">
    <property type="term" value="F:identical protein binding"/>
    <property type="evidence" value="ECO:0007669"/>
    <property type="project" value="UniProtKB-ARBA"/>
</dbReference>
<dbReference type="FunFam" id="3.20.20.70:FF:000005">
    <property type="entry name" value="Phospho-2-dehydro-3-deoxyheptonate aldolase"/>
    <property type="match status" value="1"/>
</dbReference>
<protein>
    <recommendedName>
        <fullName evidence="8">Phospho-2-dehydro-3-deoxyheptonate aldolase</fullName>
        <ecNumber evidence="8">2.5.1.54</ecNumber>
    </recommendedName>
</protein>
<dbReference type="GO" id="GO:0005737">
    <property type="term" value="C:cytoplasm"/>
    <property type="evidence" value="ECO:0007669"/>
    <property type="project" value="TreeGrafter"/>
</dbReference>
<evidence type="ECO:0000259" key="10">
    <source>
        <dbReference type="Pfam" id="PF00793"/>
    </source>
</evidence>
<accession>A0A157ZY36</accession>
<reference evidence="11" key="1">
    <citation type="submission" date="2016-01" db="EMBL/GenBank/DDBJ databases">
        <authorList>
            <person name="Peeters C."/>
        </authorList>
    </citation>
    <scope>NUCLEOTIDE SEQUENCE</scope>
    <source>
        <strain evidence="11">LMG 29320</strain>
    </source>
</reference>
<evidence type="ECO:0000256" key="4">
    <source>
        <dbReference type="ARBA" id="ARBA00022605"/>
    </source>
</evidence>
<comment type="caution">
    <text evidence="11">The sequence shown here is derived from an EMBL/GenBank/DDBJ whole genome shotgun (WGS) entry which is preliminary data.</text>
</comment>
<comment type="pathway">
    <text evidence="2 8">Metabolic intermediate biosynthesis; chorismate biosynthesis; chorismate from D-erythrose 4-phosphate and phosphoenolpyruvate: step 1/7.</text>
</comment>
<dbReference type="PANTHER" id="PTHR21225:SF12">
    <property type="entry name" value="PHOSPHO-2-DEHYDRO-3-DEOXYHEPTONATE ALDOLASE, TYROSINE-INHIBITED"/>
    <property type="match status" value="1"/>
</dbReference>
<gene>
    <name evidence="11" type="ORF">AWB77_01242</name>
</gene>
<evidence type="ECO:0000256" key="8">
    <source>
        <dbReference type="PIRNR" id="PIRNR001361"/>
    </source>
</evidence>
<dbReference type="AlphaFoldDB" id="A0A157ZY36"/>
<dbReference type="InterPro" id="IPR013785">
    <property type="entry name" value="Aldolase_TIM"/>
</dbReference>
<evidence type="ECO:0000256" key="6">
    <source>
        <dbReference type="ARBA" id="ARBA00023141"/>
    </source>
</evidence>
<evidence type="ECO:0000256" key="2">
    <source>
        <dbReference type="ARBA" id="ARBA00004688"/>
    </source>
</evidence>
<dbReference type="RefSeq" id="WP_061133695.1">
    <property type="nucleotide sequence ID" value="NZ_FCNX02000002.1"/>
</dbReference>
<dbReference type="InterPro" id="IPR006219">
    <property type="entry name" value="DAHP_synth_1"/>
</dbReference>
<dbReference type="UniPathway" id="UPA00053">
    <property type="reaction ID" value="UER00084"/>
</dbReference>
<keyword evidence="6 8" id="KW-0057">Aromatic amino acid biosynthesis</keyword>
<dbReference type="NCBIfam" id="NF009396">
    <property type="entry name" value="PRK12756.1"/>
    <property type="match status" value="1"/>
</dbReference>
<proteinExistence type="inferred from homology"/>
<evidence type="ECO:0000313" key="11">
    <source>
        <dbReference type="EMBL" id="SAK50454.1"/>
    </source>
</evidence>
<feature type="compositionally biased region" description="Basic and acidic residues" evidence="9">
    <location>
        <begin position="1"/>
        <end position="12"/>
    </location>
</feature>
<dbReference type="Pfam" id="PF00793">
    <property type="entry name" value="DAHP_synth_1"/>
    <property type="match status" value="1"/>
</dbReference>
<keyword evidence="12" id="KW-1185">Reference proteome</keyword>
<dbReference type="Gene3D" id="3.20.20.70">
    <property type="entry name" value="Aldolase class I"/>
    <property type="match status" value="1"/>
</dbReference>
<sequence>MTRIDNPSRDQEAGVADSTQDTTRIDDTRIGAVRPLISPALLLDELPVTPAVQTLVEESRAAIANILHGRDDRLVVVVGPCSIHDHDQAIEYARRLKQVAHDLRDELFIVMRVYFEKPRTTVGWKGYINDPRLDGSFRINEGLRRARELLLDISGLGLPTATEFLDLLSPQYIADLIAWGAIGARTTESQSHRQLASGLSCPIGFKNGTDGGVQVAADAIVAAGASHAFMGMTKMGMAAIFETRGNDDCHVILRGGKKGPNYDAQSVAAACGALAALGQREQVMIDCSHANSNKSHLRQVDVAQDIARQLEAGERRITGVMIESHLEEGRQDLKPGVPLKHGVSITDACLGWTQSEPVLELLAQAVRKRRAG</sequence>
<dbReference type="PANTHER" id="PTHR21225">
    <property type="entry name" value="PHOSPHO-2-DEHYDRO-3-DEOXYHEPTONATE ALDOLASE DAHP SYNTHETASE"/>
    <property type="match status" value="1"/>
</dbReference>
<dbReference type="EC" id="2.5.1.54" evidence="8"/>
<feature type="domain" description="DAHP synthetase I/KDSA" evidence="10">
    <location>
        <begin position="65"/>
        <end position="358"/>
    </location>
</feature>
<comment type="function">
    <text evidence="1 8">Stereospecific condensation of phosphoenolpyruvate (PEP) and D-erythrose-4-phosphate (E4P) giving rise to 3-deoxy-D-arabino-heptulosonate-7-phosphate (DAHP).</text>
</comment>
<keyword evidence="5 8" id="KW-0808">Transferase</keyword>
<dbReference type="STRING" id="1777138.AWB77_01242"/>
<organism evidence="11 12">
    <name type="scientific">Caballeronia fortuita</name>
    <dbReference type="NCBI Taxonomy" id="1777138"/>
    <lineage>
        <taxon>Bacteria</taxon>
        <taxon>Pseudomonadati</taxon>
        <taxon>Pseudomonadota</taxon>
        <taxon>Betaproteobacteria</taxon>
        <taxon>Burkholderiales</taxon>
        <taxon>Burkholderiaceae</taxon>
        <taxon>Caballeronia</taxon>
    </lineage>
</organism>
<dbReference type="GO" id="GO:0009423">
    <property type="term" value="P:chorismate biosynthetic process"/>
    <property type="evidence" value="ECO:0007669"/>
    <property type="project" value="UniProtKB-UniPathway"/>
</dbReference>
<feature type="region of interest" description="Disordered" evidence="9">
    <location>
        <begin position="1"/>
        <end position="22"/>
    </location>
</feature>
<evidence type="ECO:0000256" key="1">
    <source>
        <dbReference type="ARBA" id="ARBA00003726"/>
    </source>
</evidence>
<dbReference type="NCBIfam" id="NF009395">
    <property type="entry name" value="PRK12755.1"/>
    <property type="match status" value="1"/>
</dbReference>
<evidence type="ECO:0000256" key="7">
    <source>
        <dbReference type="ARBA" id="ARBA00047508"/>
    </source>
</evidence>
<keyword evidence="4 8" id="KW-0028">Amino-acid biosynthesis</keyword>
<comment type="similarity">
    <text evidence="3 8">Belongs to the class-I DAHP synthase family.</text>
</comment>
<dbReference type="PIRSF" id="PIRSF001361">
    <property type="entry name" value="DAHP_synthase"/>
    <property type="match status" value="1"/>
</dbReference>
<evidence type="ECO:0000256" key="9">
    <source>
        <dbReference type="SAM" id="MobiDB-lite"/>
    </source>
</evidence>
<dbReference type="GO" id="GO:0009073">
    <property type="term" value="P:aromatic amino acid family biosynthetic process"/>
    <property type="evidence" value="ECO:0007669"/>
    <property type="project" value="UniProtKB-KW"/>
</dbReference>
<name>A0A157ZY36_9BURK</name>
<dbReference type="InterPro" id="IPR006218">
    <property type="entry name" value="DAHP1/KDSA"/>
</dbReference>
<comment type="catalytic activity">
    <reaction evidence="7 8">
        <text>D-erythrose 4-phosphate + phosphoenolpyruvate + H2O = 7-phospho-2-dehydro-3-deoxy-D-arabino-heptonate + phosphate</text>
        <dbReference type="Rhea" id="RHEA:14717"/>
        <dbReference type="ChEBI" id="CHEBI:15377"/>
        <dbReference type="ChEBI" id="CHEBI:16897"/>
        <dbReference type="ChEBI" id="CHEBI:43474"/>
        <dbReference type="ChEBI" id="CHEBI:58394"/>
        <dbReference type="ChEBI" id="CHEBI:58702"/>
        <dbReference type="EC" id="2.5.1.54"/>
    </reaction>
</comment>